<accession>A0A6L6QM53</accession>
<keyword evidence="2" id="KW-0479">Metal-binding</keyword>
<evidence type="ECO:0000256" key="1">
    <source>
        <dbReference type="ARBA" id="ARBA00010587"/>
    </source>
</evidence>
<dbReference type="OrthoDB" id="5296936at2"/>
<sequence>MDSKLTPGETGAIDKETTMQRLEWSALLETGVAEMDASHRALLQAIHATIDAGDSSLPARINELLSALAADFAEEEALMDQLYYPTDHEHRAAHRRALEALQHALPVAQSDPSGARALLERLPRWFLGHLSAMDLPLAVAVENTSHPHSQPSNAKLRQQLALLLQEQQSI</sequence>
<keyword evidence="3" id="KW-0408">Iron</keyword>
<comment type="caution">
    <text evidence="5">The sequence shown here is derived from an EMBL/GenBank/DDBJ whole genome shotgun (WGS) entry which is preliminary data.</text>
</comment>
<dbReference type="GO" id="GO:0046872">
    <property type="term" value="F:metal ion binding"/>
    <property type="evidence" value="ECO:0007669"/>
    <property type="project" value="UniProtKB-KW"/>
</dbReference>
<proteinExistence type="inferred from homology"/>
<gene>
    <name evidence="5" type="ORF">GM658_22485</name>
</gene>
<dbReference type="SUPFAM" id="SSF47188">
    <property type="entry name" value="Hemerythrin-like"/>
    <property type="match status" value="1"/>
</dbReference>
<dbReference type="NCBIfam" id="TIGR02481">
    <property type="entry name" value="hemeryth_dom"/>
    <property type="match status" value="1"/>
</dbReference>
<dbReference type="InterPro" id="IPR012312">
    <property type="entry name" value="Hemerythrin-like"/>
</dbReference>
<dbReference type="InterPro" id="IPR050669">
    <property type="entry name" value="Hemerythrin"/>
</dbReference>
<evidence type="ECO:0000256" key="2">
    <source>
        <dbReference type="ARBA" id="ARBA00022723"/>
    </source>
</evidence>
<reference evidence="5 6" key="1">
    <citation type="submission" date="2019-11" db="EMBL/GenBank/DDBJ databases">
        <title>Type strains purchased from KCTC, JCM and DSMZ.</title>
        <authorList>
            <person name="Lu H."/>
        </authorList>
    </citation>
    <scope>NUCLEOTIDE SEQUENCE [LARGE SCALE GENOMIC DNA]</scope>
    <source>
        <strain evidence="5 6">JCM 31587</strain>
    </source>
</reference>
<evidence type="ECO:0000259" key="4">
    <source>
        <dbReference type="Pfam" id="PF01814"/>
    </source>
</evidence>
<dbReference type="InterPro" id="IPR035938">
    <property type="entry name" value="Hemerythrin-like_sf"/>
</dbReference>
<dbReference type="Proteomes" id="UP000472320">
    <property type="component" value="Unassembled WGS sequence"/>
</dbReference>
<evidence type="ECO:0000256" key="3">
    <source>
        <dbReference type="ARBA" id="ARBA00023004"/>
    </source>
</evidence>
<dbReference type="PANTHER" id="PTHR37164">
    <property type="entry name" value="BACTERIOHEMERYTHRIN"/>
    <property type="match status" value="1"/>
</dbReference>
<comment type="similarity">
    <text evidence="1">Belongs to the hemerythrin family.</text>
</comment>
<feature type="domain" description="Hemerythrin-like" evidence="4">
    <location>
        <begin position="30"/>
        <end position="134"/>
    </location>
</feature>
<dbReference type="AlphaFoldDB" id="A0A6L6QM53"/>
<dbReference type="InterPro" id="IPR012827">
    <property type="entry name" value="Hemerythrin_metal-bd"/>
</dbReference>
<dbReference type="PANTHER" id="PTHR37164:SF1">
    <property type="entry name" value="BACTERIOHEMERYTHRIN"/>
    <property type="match status" value="1"/>
</dbReference>
<protein>
    <recommendedName>
        <fullName evidence="4">Hemerythrin-like domain-containing protein</fullName>
    </recommendedName>
</protein>
<evidence type="ECO:0000313" key="5">
    <source>
        <dbReference type="EMBL" id="MTW13379.1"/>
    </source>
</evidence>
<dbReference type="EMBL" id="WNKX01000021">
    <property type="protein sequence ID" value="MTW13379.1"/>
    <property type="molecule type" value="Genomic_DNA"/>
</dbReference>
<dbReference type="Pfam" id="PF01814">
    <property type="entry name" value="Hemerythrin"/>
    <property type="match status" value="1"/>
</dbReference>
<dbReference type="CDD" id="cd12107">
    <property type="entry name" value="Hemerythrin"/>
    <property type="match status" value="1"/>
</dbReference>
<name>A0A6L6QM53_9BURK</name>
<dbReference type="Gene3D" id="1.20.120.50">
    <property type="entry name" value="Hemerythrin-like"/>
    <property type="match status" value="1"/>
</dbReference>
<organism evidence="5 6">
    <name type="scientific">Massilia eburnea</name>
    <dbReference type="NCBI Taxonomy" id="1776165"/>
    <lineage>
        <taxon>Bacteria</taxon>
        <taxon>Pseudomonadati</taxon>
        <taxon>Pseudomonadota</taxon>
        <taxon>Betaproteobacteria</taxon>
        <taxon>Burkholderiales</taxon>
        <taxon>Oxalobacteraceae</taxon>
        <taxon>Telluria group</taxon>
        <taxon>Massilia</taxon>
    </lineage>
</organism>
<keyword evidence="6" id="KW-1185">Reference proteome</keyword>
<evidence type="ECO:0000313" key="6">
    <source>
        <dbReference type="Proteomes" id="UP000472320"/>
    </source>
</evidence>